<proteinExistence type="predicted"/>
<feature type="compositionally biased region" description="Low complexity" evidence="1">
    <location>
        <begin position="209"/>
        <end position="229"/>
    </location>
</feature>
<evidence type="ECO:0000256" key="1">
    <source>
        <dbReference type="SAM" id="MobiDB-lite"/>
    </source>
</evidence>
<organism evidence="2 3">
    <name type="scientific">Streptomyces radiopugnans</name>
    <dbReference type="NCBI Taxonomy" id="403935"/>
    <lineage>
        <taxon>Bacteria</taxon>
        <taxon>Bacillati</taxon>
        <taxon>Actinomycetota</taxon>
        <taxon>Actinomycetes</taxon>
        <taxon>Kitasatosporales</taxon>
        <taxon>Streptomycetaceae</taxon>
        <taxon>Streptomyces</taxon>
    </lineage>
</organism>
<dbReference type="Proteomes" id="UP000199055">
    <property type="component" value="Unassembled WGS sequence"/>
</dbReference>
<dbReference type="STRING" id="403935.SAMN05216481_11747"/>
<evidence type="ECO:0000313" key="2">
    <source>
        <dbReference type="EMBL" id="SEQ84903.1"/>
    </source>
</evidence>
<dbReference type="AlphaFoldDB" id="A0A1H9JDQ5"/>
<accession>A0A1H9JDQ5</accession>
<sequence length="293" mass="30971">MSSLLYPTPPRPRLDAGAWVSVMAGMLPGMDAQKFGPGRIRPADHAGILSGPVCQEPAGEWVRAVMPHWKAAEGFPVRLAVPAPAEEGTGCWAGLGPSRARRSCCASVRRFQPRCCRSSHVPRSSPLTVTSGWISSRTSGPSSATRSRSTAQFLCQFSGQGQSQLESITRSAGSSPVRRRSHRRAPLQHAPHRPGRPAGAGRTRGRGPGPSTTAASSRAEASPPASARRPGPHHRGSGADAPGRTRQGATGHGRLRTDSTAPRAAGTHTWASVVARDCQTWAARSRFLEPAAW</sequence>
<keyword evidence="3" id="KW-1185">Reference proteome</keyword>
<gene>
    <name evidence="2" type="ORF">SAMN05216481_11747</name>
</gene>
<feature type="compositionally biased region" description="Basic residues" evidence="1">
    <location>
        <begin position="177"/>
        <end position="195"/>
    </location>
</feature>
<dbReference type="EMBL" id="FOET01000017">
    <property type="protein sequence ID" value="SEQ84903.1"/>
    <property type="molecule type" value="Genomic_DNA"/>
</dbReference>
<feature type="compositionally biased region" description="Polar residues" evidence="1">
    <location>
        <begin position="121"/>
        <end position="174"/>
    </location>
</feature>
<evidence type="ECO:0000313" key="3">
    <source>
        <dbReference type="Proteomes" id="UP000199055"/>
    </source>
</evidence>
<feature type="region of interest" description="Disordered" evidence="1">
    <location>
        <begin position="117"/>
        <end position="269"/>
    </location>
</feature>
<reference evidence="2 3" key="1">
    <citation type="submission" date="2016-10" db="EMBL/GenBank/DDBJ databases">
        <authorList>
            <person name="de Groot N.N."/>
        </authorList>
    </citation>
    <scope>NUCLEOTIDE SEQUENCE [LARGE SCALE GENOMIC DNA]</scope>
    <source>
        <strain evidence="2 3">CGMCC 4.3519</strain>
    </source>
</reference>
<name>A0A1H9JDQ5_9ACTN</name>
<protein>
    <submittedName>
        <fullName evidence="2">Uncharacterized protein</fullName>
    </submittedName>
</protein>